<dbReference type="InterPro" id="IPR000608">
    <property type="entry name" value="UBC"/>
</dbReference>
<dbReference type="RefSeq" id="XP_068368579.1">
    <property type="nucleotide sequence ID" value="XM_068497571.1"/>
</dbReference>
<evidence type="ECO:0000256" key="1">
    <source>
        <dbReference type="SAM" id="MobiDB-lite"/>
    </source>
</evidence>
<dbReference type="Pfam" id="PF00179">
    <property type="entry name" value="UQ_con"/>
    <property type="match status" value="1"/>
</dbReference>
<evidence type="ECO:0000259" key="3">
    <source>
        <dbReference type="PROSITE" id="PS50127"/>
    </source>
</evidence>
<evidence type="ECO:0000256" key="2">
    <source>
        <dbReference type="SAM" id="Phobius"/>
    </source>
</evidence>
<proteinExistence type="predicted"/>
<dbReference type="PANTHER" id="PTHR24067">
    <property type="entry name" value="UBIQUITIN-CONJUGATING ENZYME E2"/>
    <property type="match status" value="1"/>
</dbReference>
<accession>A0A1J4KW29</accession>
<dbReference type="AlphaFoldDB" id="A0A1J4KW29"/>
<feature type="region of interest" description="Disordered" evidence="1">
    <location>
        <begin position="185"/>
        <end position="298"/>
    </location>
</feature>
<reference evidence="4" key="1">
    <citation type="submission" date="2016-10" db="EMBL/GenBank/DDBJ databases">
        <authorList>
            <person name="Benchimol M."/>
            <person name="Almeida L.G."/>
            <person name="Vasconcelos A.T."/>
            <person name="Perreira-Neves A."/>
            <person name="Rosa I.A."/>
            <person name="Tasca T."/>
            <person name="Bogo M.R."/>
            <person name="de Souza W."/>
        </authorList>
    </citation>
    <scope>NUCLEOTIDE SEQUENCE [LARGE SCALE GENOMIC DNA]</scope>
    <source>
        <strain evidence="4">K</strain>
    </source>
</reference>
<dbReference type="InterPro" id="IPR016135">
    <property type="entry name" value="UBQ-conjugating_enzyme/RWD"/>
</dbReference>
<dbReference type="PROSITE" id="PS51257">
    <property type="entry name" value="PROKAR_LIPOPROTEIN"/>
    <property type="match status" value="1"/>
</dbReference>
<feature type="compositionally biased region" description="Basic and acidic residues" evidence="1">
    <location>
        <begin position="190"/>
        <end position="261"/>
    </location>
</feature>
<feature type="compositionally biased region" description="Basic and acidic residues" evidence="1">
    <location>
        <begin position="277"/>
        <end position="291"/>
    </location>
</feature>
<gene>
    <name evidence="4" type="ORF">TRFO_14035</name>
</gene>
<dbReference type="Gene3D" id="3.10.110.10">
    <property type="entry name" value="Ubiquitin Conjugating Enzyme"/>
    <property type="match status" value="1"/>
</dbReference>
<dbReference type="EMBL" id="MLAK01000218">
    <property type="protein sequence ID" value="OHT15443.1"/>
    <property type="molecule type" value="Genomic_DNA"/>
</dbReference>
<dbReference type="OrthoDB" id="1158011at2759"/>
<protein>
    <recommendedName>
        <fullName evidence="3">UBC core domain-containing protein</fullName>
    </recommendedName>
</protein>
<dbReference type="PROSITE" id="PS50127">
    <property type="entry name" value="UBC_2"/>
    <property type="match status" value="1"/>
</dbReference>
<dbReference type="CDD" id="cd23799">
    <property type="entry name" value="UBCc_UBE2J"/>
    <property type="match status" value="1"/>
</dbReference>
<sequence>MRVVTIFYFSLSISCPRKFSEIFHDFSIFFMTNVNPSIKRLQSEYRHLIKNPEPDFVASPLDGDLYCWHFTIKGPKDSPFEGGIYHGQINFPIRYPYEPPDIKFFTPNGRFQTNTEICLNITSFHKETWKPAWDIRTALLSIIAFMPTDPENAVGSMNRSDQTKRELAIKSRSWKCKRCNLTIEPDDIPEEKGNKEENKKEEKEDENKEGNKEENKKEKKEENKEKNKGENKEVTDVKNDEEVHENDDPKKIGKSHMEFKGLGKSIENDPPENVSVAKDKKDISSEDCTNHEDDESTETFQKFSQNFENGKTHSKSGDKKSEYSLVNVENAEMISSDFQNNDKNDGDGKNDIQNTNEKTLFQDDLNIGINENRLQDKIPLSKIENDKLYFESDHRKIEIDDNQDIHPIKNNGLLKINIQGNESPVQTLDLPTTQENLDNINNMNSAKFTRLQSEIDGNDVASEKATVNDDIAPHMDVNHDWKHINTSVNIPTITELSDARNEPEEVMHHAHESDSNQNNDINNEEANAYHRTPIVTVVDESPDIEAQLLFQHRVGENYNIGGLVEVNDIPFSIEFTQNKDKNTHVVSYQSLVLSLEINNYITFPLLDIPIIVSILLILYCIVYY</sequence>
<feature type="domain" description="UBC core" evidence="3">
    <location>
        <begin position="36"/>
        <end position="187"/>
    </location>
</feature>
<dbReference type="VEuPathDB" id="TrichDB:TRFO_14035"/>
<keyword evidence="2" id="KW-0812">Transmembrane</keyword>
<dbReference type="SMART" id="SM00212">
    <property type="entry name" value="UBCc"/>
    <property type="match status" value="1"/>
</dbReference>
<feature type="transmembrane region" description="Helical" evidence="2">
    <location>
        <begin position="600"/>
        <end position="622"/>
    </location>
</feature>
<organism evidence="4 5">
    <name type="scientific">Tritrichomonas foetus</name>
    <dbReference type="NCBI Taxonomy" id="1144522"/>
    <lineage>
        <taxon>Eukaryota</taxon>
        <taxon>Metamonada</taxon>
        <taxon>Parabasalia</taxon>
        <taxon>Tritrichomonadida</taxon>
        <taxon>Tritrichomonadidae</taxon>
        <taxon>Tritrichomonas</taxon>
    </lineage>
</organism>
<comment type="caution">
    <text evidence="4">The sequence shown here is derived from an EMBL/GenBank/DDBJ whole genome shotgun (WGS) entry which is preliminary data.</text>
</comment>
<dbReference type="Proteomes" id="UP000179807">
    <property type="component" value="Unassembled WGS sequence"/>
</dbReference>
<dbReference type="SUPFAM" id="SSF54495">
    <property type="entry name" value="UBC-like"/>
    <property type="match status" value="1"/>
</dbReference>
<dbReference type="FunFam" id="3.10.110.10:FF:000086">
    <property type="entry name" value="Ubiquitin-conjugating enzyme E2 J1"/>
    <property type="match status" value="1"/>
</dbReference>
<evidence type="ECO:0000313" key="4">
    <source>
        <dbReference type="EMBL" id="OHT15443.1"/>
    </source>
</evidence>
<keyword evidence="5" id="KW-1185">Reference proteome</keyword>
<dbReference type="InterPro" id="IPR050113">
    <property type="entry name" value="Ub_conjugating_enzyme"/>
</dbReference>
<evidence type="ECO:0000313" key="5">
    <source>
        <dbReference type="Proteomes" id="UP000179807"/>
    </source>
</evidence>
<keyword evidence="2" id="KW-1133">Transmembrane helix</keyword>
<dbReference type="GeneID" id="94832275"/>
<keyword evidence="2" id="KW-0472">Membrane</keyword>
<name>A0A1J4KW29_9EUKA</name>